<name>A0A2V3U0Z3_9HYPH</name>
<gene>
    <name evidence="9" type="ORF">C7450_110264</name>
</gene>
<evidence type="ECO:0000256" key="5">
    <source>
        <dbReference type="ARBA" id="ARBA00022989"/>
    </source>
</evidence>
<keyword evidence="5 7" id="KW-1133">Transmembrane helix</keyword>
<feature type="transmembrane region" description="Helical" evidence="7">
    <location>
        <begin position="85"/>
        <end position="110"/>
    </location>
</feature>
<dbReference type="PROSITE" id="PS50928">
    <property type="entry name" value="ABC_TM1"/>
    <property type="match status" value="1"/>
</dbReference>
<keyword evidence="10" id="KW-1185">Reference proteome</keyword>
<sequence>MSDTFVRKIIAKILGQADWRLWFALPVLTIALLFAALGERIAPYSVTGYDYTAILTSPGPAHWFGTDELGRDILSRLIVASRTSVLVAVGATLLAAVAGSLIGLVVSYVGGRLEAAVTSTADIFIALPDIFFAILVMSLVAPDPMVLTVTIGVIYTPQFIKMVSAMVQSARHADYVTAARAMGASGTRIIFSDILPNIMPIIVVKFTLTVSSALLLEASLSFLGLGSPPPTTSWGQMVGSLKPYIYNNPWPILFPALTIFLVIMAVNVLGDWVQDYINPEARR</sequence>
<evidence type="ECO:0000256" key="3">
    <source>
        <dbReference type="ARBA" id="ARBA00022475"/>
    </source>
</evidence>
<dbReference type="Pfam" id="PF00528">
    <property type="entry name" value="BPD_transp_1"/>
    <property type="match status" value="1"/>
</dbReference>
<keyword evidence="4 7" id="KW-0812">Transmembrane</keyword>
<reference evidence="9 10" key="1">
    <citation type="submission" date="2018-05" db="EMBL/GenBank/DDBJ databases">
        <title>Genomic Encyclopedia of Type Strains, Phase IV (KMG-IV): sequencing the most valuable type-strain genomes for metagenomic binning, comparative biology and taxonomic classification.</title>
        <authorList>
            <person name="Goeker M."/>
        </authorList>
    </citation>
    <scope>NUCLEOTIDE SEQUENCE [LARGE SCALE GENOMIC DNA]</scope>
    <source>
        <strain evidence="9 10">DSM 6462</strain>
    </source>
</reference>
<evidence type="ECO:0000313" key="10">
    <source>
        <dbReference type="Proteomes" id="UP000248021"/>
    </source>
</evidence>
<proteinExistence type="inferred from homology"/>
<organism evidence="9 10">
    <name type="scientific">Chelatococcus asaccharovorans</name>
    <dbReference type="NCBI Taxonomy" id="28210"/>
    <lineage>
        <taxon>Bacteria</taxon>
        <taxon>Pseudomonadati</taxon>
        <taxon>Pseudomonadota</taxon>
        <taxon>Alphaproteobacteria</taxon>
        <taxon>Hyphomicrobiales</taxon>
        <taxon>Chelatococcaceae</taxon>
        <taxon>Chelatococcus</taxon>
    </lineage>
</organism>
<dbReference type="InterPro" id="IPR035906">
    <property type="entry name" value="MetI-like_sf"/>
</dbReference>
<dbReference type="EMBL" id="QJJK01000010">
    <property type="protein sequence ID" value="PXW55325.1"/>
    <property type="molecule type" value="Genomic_DNA"/>
</dbReference>
<keyword evidence="6 7" id="KW-0472">Membrane</keyword>
<evidence type="ECO:0000256" key="6">
    <source>
        <dbReference type="ARBA" id="ARBA00023136"/>
    </source>
</evidence>
<dbReference type="GO" id="GO:0005886">
    <property type="term" value="C:plasma membrane"/>
    <property type="evidence" value="ECO:0007669"/>
    <property type="project" value="UniProtKB-SubCell"/>
</dbReference>
<evidence type="ECO:0000256" key="7">
    <source>
        <dbReference type="RuleBase" id="RU363032"/>
    </source>
</evidence>
<accession>A0A2V3U0Z3</accession>
<feature type="transmembrane region" description="Helical" evidence="7">
    <location>
        <begin position="130"/>
        <end position="156"/>
    </location>
</feature>
<feature type="transmembrane region" description="Helical" evidence="7">
    <location>
        <begin position="252"/>
        <end position="273"/>
    </location>
</feature>
<dbReference type="InterPro" id="IPR000515">
    <property type="entry name" value="MetI-like"/>
</dbReference>
<protein>
    <submittedName>
        <fullName evidence="9">Peptide/nickel transport system permease protein</fullName>
    </submittedName>
</protein>
<feature type="transmembrane region" description="Helical" evidence="7">
    <location>
        <begin position="20"/>
        <end position="37"/>
    </location>
</feature>
<dbReference type="OrthoDB" id="9792862at2"/>
<evidence type="ECO:0000259" key="8">
    <source>
        <dbReference type="PROSITE" id="PS50928"/>
    </source>
</evidence>
<dbReference type="CDD" id="cd06261">
    <property type="entry name" value="TM_PBP2"/>
    <property type="match status" value="1"/>
</dbReference>
<feature type="domain" description="ABC transmembrane type-1" evidence="8">
    <location>
        <begin position="81"/>
        <end position="270"/>
    </location>
</feature>
<comment type="similarity">
    <text evidence="7">Belongs to the binding-protein-dependent transport system permease family.</text>
</comment>
<comment type="subcellular location">
    <subcellularLocation>
        <location evidence="1 7">Cell membrane</location>
        <topology evidence="1 7">Multi-pass membrane protein</topology>
    </subcellularLocation>
</comment>
<dbReference type="Proteomes" id="UP000248021">
    <property type="component" value="Unassembled WGS sequence"/>
</dbReference>
<dbReference type="GO" id="GO:0055085">
    <property type="term" value="P:transmembrane transport"/>
    <property type="evidence" value="ECO:0007669"/>
    <property type="project" value="InterPro"/>
</dbReference>
<evidence type="ECO:0000313" key="9">
    <source>
        <dbReference type="EMBL" id="PXW55325.1"/>
    </source>
</evidence>
<dbReference type="PANTHER" id="PTHR43386:SF25">
    <property type="entry name" value="PEPTIDE ABC TRANSPORTER PERMEASE PROTEIN"/>
    <property type="match status" value="1"/>
</dbReference>
<feature type="transmembrane region" description="Helical" evidence="7">
    <location>
        <begin position="202"/>
        <end position="225"/>
    </location>
</feature>
<dbReference type="PANTHER" id="PTHR43386">
    <property type="entry name" value="OLIGOPEPTIDE TRANSPORT SYSTEM PERMEASE PROTEIN APPC"/>
    <property type="match status" value="1"/>
</dbReference>
<dbReference type="InterPro" id="IPR050366">
    <property type="entry name" value="BP-dependent_transpt_permease"/>
</dbReference>
<evidence type="ECO:0000256" key="1">
    <source>
        <dbReference type="ARBA" id="ARBA00004651"/>
    </source>
</evidence>
<comment type="caution">
    <text evidence="9">The sequence shown here is derived from an EMBL/GenBank/DDBJ whole genome shotgun (WGS) entry which is preliminary data.</text>
</comment>
<dbReference type="AlphaFoldDB" id="A0A2V3U0Z3"/>
<dbReference type="SUPFAM" id="SSF161098">
    <property type="entry name" value="MetI-like"/>
    <property type="match status" value="1"/>
</dbReference>
<keyword evidence="2 7" id="KW-0813">Transport</keyword>
<evidence type="ECO:0000256" key="4">
    <source>
        <dbReference type="ARBA" id="ARBA00022692"/>
    </source>
</evidence>
<keyword evidence="3" id="KW-1003">Cell membrane</keyword>
<evidence type="ECO:0000256" key="2">
    <source>
        <dbReference type="ARBA" id="ARBA00022448"/>
    </source>
</evidence>
<dbReference type="Gene3D" id="1.10.3720.10">
    <property type="entry name" value="MetI-like"/>
    <property type="match status" value="1"/>
</dbReference>